<keyword evidence="2" id="KW-1185">Reference proteome</keyword>
<protein>
    <submittedName>
        <fullName evidence="1">Uncharacterized protein</fullName>
    </submittedName>
</protein>
<proteinExistence type="predicted"/>
<accession>A0ABS3H3G1</accession>
<dbReference type="EMBL" id="JAFLVT010000001">
    <property type="protein sequence ID" value="MBO0447949.1"/>
    <property type="molecule type" value="Genomic_DNA"/>
</dbReference>
<evidence type="ECO:0000313" key="1">
    <source>
        <dbReference type="EMBL" id="MBO0447949.1"/>
    </source>
</evidence>
<dbReference type="Proteomes" id="UP000664256">
    <property type="component" value="Unassembled WGS sequence"/>
</dbReference>
<organism evidence="1 2">
    <name type="scientific">Candidatus Enterococcus myersii</name>
    <dbReference type="NCBI Taxonomy" id="2815322"/>
    <lineage>
        <taxon>Bacteria</taxon>
        <taxon>Bacillati</taxon>
        <taxon>Bacillota</taxon>
        <taxon>Bacilli</taxon>
        <taxon>Lactobacillales</taxon>
        <taxon>Enterococcaceae</taxon>
        <taxon>Enterococcus</taxon>
    </lineage>
</organism>
<dbReference type="RefSeq" id="WP_206902161.1">
    <property type="nucleotide sequence ID" value="NZ_JAFLVT010000001.1"/>
</dbReference>
<comment type="caution">
    <text evidence="1">The sequence shown here is derived from an EMBL/GenBank/DDBJ whole genome shotgun (WGS) entry which is preliminary data.</text>
</comment>
<name>A0ABS3H3G1_9ENTE</name>
<sequence length="117" mass="13375">MRLRKRELQTVWLKHRKVTSDDEGNDVITFPSEPIKLEMNVQSAGGQIMAQIYGESLPYIKTCKYQGDLLKVGQNEKDCICMYVSKDKDPDYEVVAIQPFSTHLNITLKKRGTEHGS</sequence>
<gene>
    <name evidence="1" type="ORF">JZO76_00200</name>
</gene>
<evidence type="ECO:0000313" key="2">
    <source>
        <dbReference type="Proteomes" id="UP000664256"/>
    </source>
</evidence>
<reference evidence="1 2" key="1">
    <citation type="submission" date="2021-03" db="EMBL/GenBank/DDBJ databases">
        <title>Enterococcal diversity collection.</title>
        <authorList>
            <person name="Gilmore M.S."/>
            <person name="Schwartzman J."/>
            <person name="Van Tyne D."/>
            <person name="Martin M."/>
            <person name="Earl A.M."/>
            <person name="Manson A.L."/>
            <person name="Straub T."/>
            <person name="Salamzade R."/>
            <person name="Saavedra J."/>
            <person name="Lebreton F."/>
            <person name="Prichula J."/>
            <person name="Schaufler K."/>
            <person name="Gaca A."/>
            <person name="Sgardioli B."/>
            <person name="Wagenaar J."/>
            <person name="Strong T."/>
        </authorList>
    </citation>
    <scope>NUCLEOTIDE SEQUENCE [LARGE SCALE GENOMIC DNA]</scope>
    <source>
        <strain evidence="1 2">MJM12</strain>
    </source>
</reference>